<feature type="transmembrane region" description="Helical" evidence="7">
    <location>
        <begin position="112"/>
        <end position="131"/>
    </location>
</feature>
<dbReference type="PROSITE" id="PS51257">
    <property type="entry name" value="PROKAR_LIPOPROTEIN"/>
    <property type="match status" value="1"/>
</dbReference>
<evidence type="ECO:0000256" key="1">
    <source>
        <dbReference type="ARBA" id="ARBA00004651"/>
    </source>
</evidence>
<keyword evidence="3" id="KW-1003">Cell membrane</keyword>
<feature type="domain" description="ABC transmembrane type-1" evidence="8">
    <location>
        <begin position="75"/>
        <end position="282"/>
    </location>
</feature>
<proteinExistence type="inferred from homology"/>
<evidence type="ECO:0000313" key="9">
    <source>
        <dbReference type="EMBL" id="PWV98614.1"/>
    </source>
</evidence>
<keyword evidence="4 7" id="KW-0812">Transmembrane</keyword>
<dbReference type="AlphaFoldDB" id="A0A2V2YZ53"/>
<comment type="subcellular location">
    <subcellularLocation>
        <location evidence="1 7">Cell membrane</location>
        <topology evidence="1 7">Multi-pass membrane protein</topology>
    </subcellularLocation>
</comment>
<dbReference type="GO" id="GO:0005886">
    <property type="term" value="C:plasma membrane"/>
    <property type="evidence" value="ECO:0007669"/>
    <property type="project" value="UniProtKB-SubCell"/>
</dbReference>
<reference evidence="9 10" key="1">
    <citation type="submission" date="2018-05" db="EMBL/GenBank/DDBJ databases">
        <title>Genomic Encyclopedia of Type Strains, Phase III (KMG-III): the genomes of soil and plant-associated and newly described type strains.</title>
        <authorList>
            <person name="Whitman W."/>
        </authorList>
    </citation>
    <scope>NUCLEOTIDE SEQUENCE [LARGE SCALE GENOMIC DNA]</scope>
    <source>
        <strain evidence="9 10">CECT 5696</strain>
    </source>
</reference>
<feature type="transmembrane region" description="Helical" evidence="7">
    <location>
        <begin position="189"/>
        <end position="210"/>
    </location>
</feature>
<keyword evidence="5 7" id="KW-1133">Transmembrane helix</keyword>
<dbReference type="Proteomes" id="UP000246635">
    <property type="component" value="Unassembled WGS sequence"/>
</dbReference>
<dbReference type="PROSITE" id="PS50928">
    <property type="entry name" value="ABC_TM1"/>
    <property type="match status" value="1"/>
</dbReference>
<evidence type="ECO:0000256" key="4">
    <source>
        <dbReference type="ARBA" id="ARBA00022692"/>
    </source>
</evidence>
<feature type="transmembrane region" description="Helical" evidence="7">
    <location>
        <begin position="12"/>
        <end position="32"/>
    </location>
</feature>
<evidence type="ECO:0000256" key="7">
    <source>
        <dbReference type="RuleBase" id="RU363032"/>
    </source>
</evidence>
<evidence type="ECO:0000256" key="5">
    <source>
        <dbReference type="ARBA" id="ARBA00022989"/>
    </source>
</evidence>
<dbReference type="GO" id="GO:0055085">
    <property type="term" value="P:transmembrane transport"/>
    <property type="evidence" value="ECO:0007669"/>
    <property type="project" value="InterPro"/>
</dbReference>
<dbReference type="SUPFAM" id="SSF161098">
    <property type="entry name" value="MetI-like"/>
    <property type="match status" value="1"/>
</dbReference>
<dbReference type="PANTHER" id="PTHR43744">
    <property type="entry name" value="ABC TRANSPORTER PERMEASE PROTEIN MG189-RELATED-RELATED"/>
    <property type="match status" value="1"/>
</dbReference>
<comment type="similarity">
    <text evidence="7">Belongs to the binding-protein-dependent transport system permease family.</text>
</comment>
<organism evidence="9 10">
    <name type="scientific">Paenibacillus cellulosilyticus</name>
    <dbReference type="NCBI Taxonomy" id="375489"/>
    <lineage>
        <taxon>Bacteria</taxon>
        <taxon>Bacillati</taxon>
        <taxon>Bacillota</taxon>
        <taxon>Bacilli</taxon>
        <taxon>Bacillales</taxon>
        <taxon>Paenibacillaceae</taxon>
        <taxon>Paenibacillus</taxon>
    </lineage>
</organism>
<feature type="transmembrane region" description="Helical" evidence="7">
    <location>
        <begin position="70"/>
        <end position="100"/>
    </location>
</feature>
<name>A0A2V2YZ53_9BACL</name>
<evidence type="ECO:0000256" key="2">
    <source>
        <dbReference type="ARBA" id="ARBA00022448"/>
    </source>
</evidence>
<dbReference type="InterPro" id="IPR000515">
    <property type="entry name" value="MetI-like"/>
</dbReference>
<accession>A0A2V2YZ53</accession>
<sequence length="297" mass="33244">MVGRNNIQNRIIDQSILVVLVVITLACLIPLLHTVAVSFSDKSAADAGRVLLTPIKPTLASYSKVLDDSLFFTAFFISIKRVLLGGLLNFVITIMMAYALSKDAKQFPLRNVYMWFLVFTMMFSGGIVPWFMTVKSYGLLDSIWALVLPHAVQTFNVILLMNFFRNLPKELSEAAEIDGAGPWYTMIRLYVPLSLPAIATVTLFSIVFHWNSFFDGLILMNKQDHYPLQTYIQTLVAQLSAQAMTAMTPEQLAEAMAVSNRTFGAAKIIVSMIPILVIYPFLQRFFIHGITLGSVKE</sequence>
<comment type="caution">
    <text evidence="9">The sequence shown here is derived from an EMBL/GenBank/DDBJ whole genome shotgun (WGS) entry which is preliminary data.</text>
</comment>
<evidence type="ECO:0000313" key="10">
    <source>
        <dbReference type="Proteomes" id="UP000246635"/>
    </source>
</evidence>
<dbReference type="EMBL" id="QGTQ01000016">
    <property type="protein sequence ID" value="PWV98614.1"/>
    <property type="molecule type" value="Genomic_DNA"/>
</dbReference>
<dbReference type="RefSeq" id="WP_110045412.1">
    <property type="nucleotide sequence ID" value="NZ_CP054612.1"/>
</dbReference>
<dbReference type="Pfam" id="PF00528">
    <property type="entry name" value="BPD_transp_1"/>
    <property type="match status" value="1"/>
</dbReference>
<evidence type="ECO:0000259" key="8">
    <source>
        <dbReference type="PROSITE" id="PS50928"/>
    </source>
</evidence>
<dbReference type="InterPro" id="IPR035906">
    <property type="entry name" value="MetI-like_sf"/>
</dbReference>
<gene>
    <name evidence="9" type="ORF">DFQ01_11613</name>
</gene>
<dbReference type="OrthoDB" id="9810086at2"/>
<feature type="transmembrane region" description="Helical" evidence="7">
    <location>
        <begin position="263"/>
        <end position="282"/>
    </location>
</feature>
<evidence type="ECO:0000256" key="3">
    <source>
        <dbReference type="ARBA" id="ARBA00022475"/>
    </source>
</evidence>
<feature type="transmembrane region" description="Helical" evidence="7">
    <location>
        <begin position="143"/>
        <end position="164"/>
    </location>
</feature>
<keyword evidence="10" id="KW-1185">Reference proteome</keyword>
<protein>
    <submittedName>
        <fullName evidence="9">Putative aldouronate transport system permease protein</fullName>
    </submittedName>
</protein>
<keyword evidence="6 7" id="KW-0472">Membrane</keyword>
<dbReference type="CDD" id="cd06261">
    <property type="entry name" value="TM_PBP2"/>
    <property type="match status" value="1"/>
</dbReference>
<dbReference type="Gene3D" id="1.10.3720.10">
    <property type="entry name" value="MetI-like"/>
    <property type="match status" value="1"/>
</dbReference>
<dbReference type="PANTHER" id="PTHR43744:SF9">
    <property type="entry name" value="POLYGALACTURONAN_RHAMNOGALACTURONAN TRANSPORT SYSTEM PERMEASE PROTEIN YTCP"/>
    <property type="match status" value="1"/>
</dbReference>
<evidence type="ECO:0000256" key="6">
    <source>
        <dbReference type="ARBA" id="ARBA00023136"/>
    </source>
</evidence>
<keyword evidence="2 7" id="KW-0813">Transport</keyword>